<dbReference type="EMBL" id="MOBY01000002">
    <property type="protein sequence ID" value="RON97159.1"/>
    <property type="molecule type" value="Genomic_DNA"/>
</dbReference>
<evidence type="ECO:0000313" key="3">
    <source>
        <dbReference type="Proteomes" id="UP000283650"/>
    </source>
</evidence>
<feature type="region of interest" description="Disordered" evidence="1">
    <location>
        <begin position="89"/>
        <end position="114"/>
    </location>
</feature>
<name>A0A423NFX3_PSEFL</name>
<organism evidence="2 3">
    <name type="scientific">Pseudomonas fluorescens</name>
    <dbReference type="NCBI Taxonomy" id="294"/>
    <lineage>
        <taxon>Bacteria</taxon>
        <taxon>Pseudomonadati</taxon>
        <taxon>Pseudomonadota</taxon>
        <taxon>Gammaproteobacteria</taxon>
        <taxon>Pseudomonadales</taxon>
        <taxon>Pseudomonadaceae</taxon>
        <taxon>Pseudomonas</taxon>
    </lineage>
</organism>
<reference evidence="2 3" key="1">
    <citation type="submission" date="2016-10" db="EMBL/GenBank/DDBJ databases">
        <title>Comparative genome analysis of multiple Pseudomonas spp. focuses on biocontrol and plant growth promoting traits.</title>
        <authorList>
            <person name="Tao X.-Y."/>
            <person name="Taylor C.G."/>
        </authorList>
    </citation>
    <scope>NUCLEOTIDE SEQUENCE [LARGE SCALE GENOMIC DNA]</scope>
    <source>
        <strain evidence="2 3">2F9</strain>
    </source>
</reference>
<sequence length="114" mass="12419">MGGADRPLRRGGDCSPLSAVRSKSKAYPLTPALSPKGGEGEREQIGGFSKLGFGSISWGMEPICMLFKARVRLDILGEREQIFMPFKPEFDSRRSGRRTSNIHLGQSPLPLGEG</sequence>
<protein>
    <submittedName>
        <fullName evidence="2">Uncharacterized protein</fullName>
    </submittedName>
</protein>
<dbReference type="Proteomes" id="UP000283650">
    <property type="component" value="Unassembled WGS sequence"/>
</dbReference>
<evidence type="ECO:0000256" key="1">
    <source>
        <dbReference type="SAM" id="MobiDB-lite"/>
    </source>
</evidence>
<comment type="caution">
    <text evidence="2">The sequence shown here is derived from an EMBL/GenBank/DDBJ whole genome shotgun (WGS) entry which is preliminary data.</text>
</comment>
<feature type="region of interest" description="Disordered" evidence="1">
    <location>
        <begin position="1"/>
        <end position="43"/>
    </location>
</feature>
<accession>A0A423NFX3</accession>
<proteinExistence type="predicted"/>
<gene>
    <name evidence="2" type="ORF">BK672_02360</name>
</gene>
<evidence type="ECO:0000313" key="2">
    <source>
        <dbReference type="EMBL" id="RON97159.1"/>
    </source>
</evidence>
<feature type="compositionally biased region" description="Basic and acidic residues" evidence="1">
    <location>
        <begin position="1"/>
        <end position="12"/>
    </location>
</feature>
<dbReference type="AlphaFoldDB" id="A0A423NFX3"/>